<feature type="transmembrane region" description="Helical" evidence="1">
    <location>
        <begin position="34"/>
        <end position="58"/>
    </location>
</feature>
<keyword evidence="1" id="KW-0812">Transmembrane</keyword>
<keyword evidence="1" id="KW-1133">Transmembrane helix</keyword>
<sequence length="80" mass="9824">MIFCQLLPVFLFFHSFLTSSPLYIFLKMKDFNEIFSFCSFLFLKPNIFSSFCFIFYYCNYYYYFINLMQCVQKPQDILSI</sequence>
<organism evidence="2">
    <name type="scientific">Anguilla anguilla</name>
    <name type="common">European freshwater eel</name>
    <name type="synonym">Muraena anguilla</name>
    <dbReference type="NCBI Taxonomy" id="7936"/>
    <lineage>
        <taxon>Eukaryota</taxon>
        <taxon>Metazoa</taxon>
        <taxon>Chordata</taxon>
        <taxon>Craniata</taxon>
        <taxon>Vertebrata</taxon>
        <taxon>Euteleostomi</taxon>
        <taxon>Actinopterygii</taxon>
        <taxon>Neopterygii</taxon>
        <taxon>Teleostei</taxon>
        <taxon>Anguilliformes</taxon>
        <taxon>Anguillidae</taxon>
        <taxon>Anguilla</taxon>
    </lineage>
</organism>
<dbReference type="EMBL" id="GBXM01013108">
    <property type="protein sequence ID" value="JAH95469.1"/>
    <property type="molecule type" value="Transcribed_RNA"/>
</dbReference>
<accession>A0A0E9WYP0</accession>
<protein>
    <submittedName>
        <fullName evidence="2">Uncharacterized protein</fullName>
    </submittedName>
</protein>
<reference evidence="2" key="1">
    <citation type="submission" date="2014-11" db="EMBL/GenBank/DDBJ databases">
        <authorList>
            <person name="Amaro Gonzalez C."/>
        </authorList>
    </citation>
    <scope>NUCLEOTIDE SEQUENCE</scope>
</reference>
<name>A0A0E9WYP0_ANGAN</name>
<dbReference type="AlphaFoldDB" id="A0A0E9WYP0"/>
<evidence type="ECO:0000256" key="1">
    <source>
        <dbReference type="SAM" id="Phobius"/>
    </source>
</evidence>
<keyword evidence="1" id="KW-0472">Membrane</keyword>
<proteinExistence type="predicted"/>
<reference evidence="2" key="2">
    <citation type="journal article" date="2015" name="Fish Shellfish Immunol.">
        <title>Early steps in the European eel (Anguilla anguilla)-Vibrio vulnificus interaction in the gills: Role of the RtxA13 toxin.</title>
        <authorList>
            <person name="Callol A."/>
            <person name="Pajuelo D."/>
            <person name="Ebbesson L."/>
            <person name="Teles M."/>
            <person name="MacKenzie S."/>
            <person name="Amaro C."/>
        </authorList>
    </citation>
    <scope>NUCLEOTIDE SEQUENCE</scope>
</reference>
<evidence type="ECO:0000313" key="2">
    <source>
        <dbReference type="EMBL" id="JAH95469.1"/>
    </source>
</evidence>